<evidence type="ECO:0000256" key="1">
    <source>
        <dbReference type="SAM" id="Phobius"/>
    </source>
</evidence>
<feature type="transmembrane region" description="Helical" evidence="1">
    <location>
        <begin position="70"/>
        <end position="89"/>
    </location>
</feature>
<protein>
    <recommendedName>
        <fullName evidence="2">Zinc-ribbon domain-containing protein</fullName>
    </recommendedName>
</protein>
<dbReference type="eggNOG" id="ENOG5033R1T">
    <property type="taxonomic scope" value="Bacteria"/>
</dbReference>
<dbReference type="Proteomes" id="UP000004067">
    <property type="component" value="Unassembled WGS sequence"/>
</dbReference>
<gene>
    <name evidence="3" type="ORF">HMPREF9081_2013</name>
</gene>
<sequence length="254" mass="27376">MKLCEKCGASIEENAKFCASCGAPQEPTAEAPAQEERMTAQEAPVQMEGLSPEAQENVRKLEKLRGNLTTTVYISAAGIIISVFLPWISLGKLFDVTIMDISKGLMLAIMFIGAASAHALLKKKNYVLSVAMGHSLLIFAAVAFVQYQSMISDLKKTFFGAMAGSAISLDWGALFFLAGAISLCSVGVFMHLIEQLLPQGGALTGEVILHAWKDLAFAKIKVASIEVIAWVYSLVIGILLVLLFSQSGMNRMMH</sequence>
<keyword evidence="1" id="KW-1133">Transmembrane helix</keyword>
<feature type="domain" description="Zinc-ribbon" evidence="2">
    <location>
        <begin position="4"/>
        <end position="24"/>
    </location>
</feature>
<feature type="transmembrane region" description="Helical" evidence="1">
    <location>
        <begin position="168"/>
        <end position="193"/>
    </location>
</feature>
<evidence type="ECO:0000313" key="3">
    <source>
        <dbReference type="EMBL" id="EGK58417.1"/>
    </source>
</evidence>
<keyword evidence="4" id="KW-1185">Reference proteome</keyword>
<dbReference type="AlphaFoldDB" id="F5RP27"/>
<feature type="transmembrane region" description="Helical" evidence="1">
    <location>
        <begin position="227"/>
        <end position="245"/>
    </location>
</feature>
<dbReference type="EMBL" id="AFHQ01000047">
    <property type="protein sequence ID" value="EGK58417.1"/>
    <property type="molecule type" value="Genomic_DNA"/>
</dbReference>
<dbReference type="HOGENOM" id="CLU_1123896_0_0_9"/>
<keyword evidence="1" id="KW-0812">Transmembrane</keyword>
<reference evidence="3 4" key="1">
    <citation type="submission" date="2011-04" db="EMBL/GenBank/DDBJ databases">
        <authorList>
            <person name="Muzny D."/>
            <person name="Qin X."/>
            <person name="Deng J."/>
            <person name="Jiang H."/>
            <person name="Liu Y."/>
            <person name="Qu J."/>
            <person name="Song X.-Z."/>
            <person name="Zhang L."/>
            <person name="Thornton R."/>
            <person name="Coyle M."/>
            <person name="Francisco L."/>
            <person name="Jackson L."/>
            <person name="Javaid M."/>
            <person name="Korchina V."/>
            <person name="Kovar C."/>
            <person name="Mata R."/>
            <person name="Mathew T."/>
            <person name="Ngo R."/>
            <person name="Nguyen L."/>
            <person name="Nguyen N."/>
            <person name="Okwuonu G."/>
            <person name="Ongeri F."/>
            <person name="Pham C."/>
            <person name="Simmons D."/>
            <person name="Wilczek-Boney K."/>
            <person name="Hale W."/>
            <person name="Jakkamsetti A."/>
            <person name="Pham P."/>
            <person name="Ruth R."/>
            <person name="San Lucas F."/>
            <person name="Warren J."/>
            <person name="Zhang J."/>
            <person name="Zhao Z."/>
            <person name="Zhou C."/>
            <person name="Zhu D."/>
            <person name="Lee S."/>
            <person name="Bess C."/>
            <person name="Blankenburg K."/>
            <person name="Forbes L."/>
            <person name="Fu Q."/>
            <person name="Gubbala S."/>
            <person name="Hirani K."/>
            <person name="Jayaseelan J.C."/>
            <person name="Lara F."/>
            <person name="Munidasa M."/>
            <person name="Palculict T."/>
            <person name="Patil S."/>
            <person name="Pu L.-L."/>
            <person name="Saada N."/>
            <person name="Tang L."/>
            <person name="Weissenberger G."/>
            <person name="Zhu Y."/>
            <person name="Hemphill L."/>
            <person name="Shang Y."/>
            <person name="Youmans B."/>
            <person name="Ayvaz T."/>
            <person name="Ross M."/>
            <person name="Santibanez J."/>
            <person name="Aqrawi P."/>
            <person name="Gross S."/>
            <person name="Joshi V."/>
            <person name="Fowler G."/>
            <person name="Nazareth L."/>
            <person name="Reid J."/>
            <person name="Worley K."/>
            <person name="Petrosino J."/>
            <person name="Highlander S."/>
            <person name="Gibbs R."/>
        </authorList>
    </citation>
    <scope>NUCLEOTIDE SEQUENCE [LARGE SCALE GENOMIC DNA]</scope>
    <source>
        <strain evidence="3 4">DSM 2778</strain>
    </source>
</reference>
<dbReference type="STRING" id="888060.HMPREF9081_2013"/>
<dbReference type="InterPro" id="IPR026870">
    <property type="entry name" value="Zinc_ribbon_dom"/>
</dbReference>
<evidence type="ECO:0000313" key="4">
    <source>
        <dbReference type="Proteomes" id="UP000004067"/>
    </source>
</evidence>
<comment type="caution">
    <text evidence="3">The sequence shown here is derived from an EMBL/GenBank/DDBJ whole genome shotgun (WGS) entry which is preliminary data.</text>
</comment>
<organism evidence="3 4">
    <name type="scientific">Centipeda periodontii DSM 2778</name>
    <dbReference type="NCBI Taxonomy" id="888060"/>
    <lineage>
        <taxon>Bacteria</taxon>
        <taxon>Bacillati</taxon>
        <taxon>Bacillota</taxon>
        <taxon>Negativicutes</taxon>
        <taxon>Selenomonadales</taxon>
        <taxon>Selenomonadaceae</taxon>
        <taxon>Centipeda</taxon>
    </lineage>
</organism>
<dbReference type="RefSeq" id="WP_006307084.1">
    <property type="nucleotide sequence ID" value="NZ_GL892076.1"/>
</dbReference>
<keyword evidence="1" id="KW-0472">Membrane</keyword>
<dbReference type="Pfam" id="PF13240">
    <property type="entry name" value="Zn_Ribbon_1"/>
    <property type="match status" value="1"/>
</dbReference>
<evidence type="ECO:0000259" key="2">
    <source>
        <dbReference type="Pfam" id="PF13240"/>
    </source>
</evidence>
<feature type="transmembrane region" description="Helical" evidence="1">
    <location>
        <begin position="101"/>
        <end position="120"/>
    </location>
</feature>
<accession>F5RP27</accession>
<feature type="transmembrane region" description="Helical" evidence="1">
    <location>
        <begin position="126"/>
        <end position="147"/>
    </location>
</feature>
<proteinExistence type="predicted"/>
<name>F5RP27_9FIRM</name>
<dbReference type="OrthoDB" id="1665021at2"/>